<organism evidence="2 3">
    <name type="scientific">Panagrolaimus superbus</name>
    <dbReference type="NCBI Taxonomy" id="310955"/>
    <lineage>
        <taxon>Eukaryota</taxon>
        <taxon>Metazoa</taxon>
        <taxon>Ecdysozoa</taxon>
        <taxon>Nematoda</taxon>
        <taxon>Chromadorea</taxon>
        <taxon>Rhabditida</taxon>
        <taxon>Tylenchina</taxon>
        <taxon>Panagrolaimomorpha</taxon>
        <taxon>Panagrolaimoidea</taxon>
        <taxon>Panagrolaimidae</taxon>
        <taxon>Panagrolaimus</taxon>
    </lineage>
</organism>
<dbReference type="Proteomes" id="UP000887577">
    <property type="component" value="Unplaced"/>
</dbReference>
<sequence>MSVSTLIMVSLLCIMLTSSIIVASPVYWLDLEKQLLYSFDDPEMIRYSSHIEDSHKQPYSTLKENTVYFFCKSN</sequence>
<evidence type="ECO:0000313" key="2">
    <source>
        <dbReference type="Proteomes" id="UP000887577"/>
    </source>
</evidence>
<proteinExistence type="predicted"/>
<accession>A0A914Y949</accession>
<reference evidence="3" key="1">
    <citation type="submission" date="2022-11" db="UniProtKB">
        <authorList>
            <consortium name="WormBaseParasite"/>
        </authorList>
    </citation>
    <scope>IDENTIFICATION</scope>
</reference>
<feature type="transmembrane region" description="Helical" evidence="1">
    <location>
        <begin position="6"/>
        <end position="29"/>
    </location>
</feature>
<keyword evidence="1" id="KW-0812">Transmembrane</keyword>
<evidence type="ECO:0000313" key="3">
    <source>
        <dbReference type="WBParaSite" id="PSU_v2.g16720.t1"/>
    </source>
</evidence>
<dbReference type="AlphaFoldDB" id="A0A914Y949"/>
<keyword evidence="1" id="KW-1133">Transmembrane helix</keyword>
<name>A0A914Y949_9BILA</name>
<keyword evidence="2" id="KW-1185">Reference proteome</keyword>
<evidence type="ECO:0000256" key="1">
    <source>
        <dbReference type="SAM" id="Phobius"/>
    </source>
</evidence>
<dbReference type="WBParaSite" id="PSU_v2.g16720.t1">
    <property type="protein sequence ID" value="PSU_v2.g16720.t1"/>
    <property type="gene ID" value="PSU_v2.g16720"/>
</dbReference>
<protein>
    <submittedName>
        <fullName evidence="3">Uncharacterized protein</fullName>
    </submittedName>
</protein>
<keyword evidence="1" id="KW-0472">Membrane</keyword>